<organism evidence="11 12">
    <name type="scientific">Candidatus Aphodoplasma excrementigallinarum</name>
    <dbReference type="NCBI Taxonomy" id="2840673"/>
    <lineage>
        <taxon>Bacteria</taxon>
        <taxon>Bacillati</taxon>
        <taxon>Bacillota</taxon>
        <taxon>Clostridia</taxon>
        <taxon>Eubacteriales</taxon>
        <taxon>Candidatus Aphodoplasma</taxon>
    </lineage>
</organism>
<dbReference type="InterPro" id="IPR003593">
    <property type="entry name" value="AAA+_ATPase"/>
</dbReference>
<comment type="similarity">
    <text evidence="1 9">Belongs to the ABC transporter superfamily.</text>
</comment>
<gene>
    <name evidence="9 11" type="primary">ftsE</name>
    <name evidence="11" type="ORF">IAC74_00920</name>
</gene>
<evidence type="ECO:0000256" key="6">
    <source>
        <dbReference type="ARBA" id="ARBA00022840"/>
    </source>
</evidence>
<evidence type="ECO:0000256" key="1">
    <source>
        <dbReference type="ARBA" id="ARBA00005417"/>
    </source>
</evidence>
<dbReference type="Pfam" id="PF00005">
    <property type="entry name" value="ABC_tran"/>
    <property type="match status" value="1"/>
</dbReference>
<dbReference type="InterPro" id="IPR027417">
    <property type="entry name" value="P-loop_NTPase"/>
</dbReference>
<dbReference type="PANTHER" id="PTHR24220">
    <property type="entry name" value="IMPORT ATP-BINDING PROTEIN"/>
    <property type="match status" value="1"/>
</dbReference>
<dbReference type="AlphaFoldDB" id="A0A9D1NFV2"/>
<evidence type="ECO:0000313" key="11">
    <source>
        <dbReference type="EMBL" id="HIV02106.1"/>
    </source>
</evidence>
<dbReference type="Gene3D" id="3.40.50.300">
    <property type="entry name" value="P-loop containing nucleotide triphosphate hydrolases"/>
    <property type="match status" value="1"/>
</dbReference>
<dbReference type="NCBIfam" id="TIGR02673">
    <property type="entry name" value="FtsE"/>
    <property type="match status" value="1"/>
</dbReference>
<evidence type="ECO:0000256" key="9">
    <source>
        <dbReference type="RuleBase" id="RU365094"/>
    </source>
</evidence>
<feature type="domain" description="ABC transporter" evidence="10">
    <location>
        <begin position="2"/>
        <end position="227"/>
    </location>
</feature>
<comment type="subcellular location">
    <subcellularLocation>
        <location evidence="9">Cell membrane</location>
        <topology evidence="9">Peripheral membrane protein</topology>
        <orientation evidence="9">Cytoplasmic side</orientation>
    </subcellularLocation>
</comment>
<evidence type="ECO:0000256" key="4">
    <source>
        <dbReference type="ARBA" id="ARBA00022618"/>
    </source>
</evidence>
<dbReference type="GO" id="GO:0022857">
    <property type="term" value="F:transmembrane transporter activity"/>
    <property type="evidence" value="ECO:0007669"/>
    <property type="project" value="TreeGrafter"/>
</dbReference>
<evidence type="ECO:0000313" key="12">
    <source>
        <dbReference type="Proteomes" id="UP000886743"/>
    </source>
</evidence>
<dbReference type="GO" id="GO:0051301">
    <property type="term" value="P:cell division"/>
    <property type="evidence" value="ECO:0007669"/>
    <property type="project" value="UniProtKB-UniRule"/>
</dbReference>
<keyword evidence="4 9" id="KW-0132">Cell division</keyword>
<comment type="function">
    <text evidence="9">Part of the ABC transporter FtsEX involved in cellular division.</text>
</comment>
<dbReference type="InterPro" id="IPR003439">
    <property type="entry name" value="ABC_transporter-like_ATP-bd"/>
</dbReference>
<dbReference type="GO" id="GO:0005886">
    <property type="term" value="C:plasma membrane"/>
    <property type="evidence" value="ECO:0007669"/>
    <property type="project" value="UniProtKB-SubCell"/>
</dbReference>
<reference evidence="11" key="2">
    <citation type="journal article" date="2021" name="PeerJ">
        <title>Extensive microbial diversity within the chicken gut microbiome revealed by metagenomics and culture.</title>
        <authorList>
            <person name="Gilroy R."/>
            <person name="Ravi A."/>
            <person name="Getino M."/>
            <person name="Pursley I."/>
            <person name="Horton D.L."/>
            <person name="Alikhan N.F."/>
            <person name="Baker D."/>
            <person name="Gharbi K."/>
            <person name="Hall N."/>
            <person name="Watson M."/>
            <person name="Adriaenssens E.M."/>
            <person name="Foster-Nyarko E."/>
            <person name="Jarju S."/>
            <person name="Secka A."/>
            <person name="Antonio M."/>
            <person name="Oren A."/>
            <person name="Chaudhuri R.R."/>
            <person name="La Ragione R."/>
            <person name="Hildebrand F."/>
            <person name="Pallen M.J."/>
        </authorList>
    </citation>
    <scope>NUCLEOTIDE SEQUENCE</scope>
    <source>
        <strain evidence="11">4920</strain>
    </source>
</reference>
<evidence type="ECO:0000256" key="8">
    <source>
        <dbReference type="ARBA" id="ARBA00023306"/>
    </source>
</evidence>
<keyword evidence="3 9" id="KW-1003">Cell membrane</keyword>
<dbReference type="PROSITE" id="PS50893">
    <property type="entry name" value="ABC_TRANSPORTER_2"/>
    <property type="match status" value="1"/>
</dbReference>
<dbReference type="InterPro" id="IPR005286">
    <property type="entry name" value="Cell_div_FtsE"/>
</dbReference>
<proteinExistence type="inferred from homology"/>
<dbReference type="GO" id="GO:0005524">
    <property type="term" value="F:ATP binding"/>
    <property type="evidence" value="ECO:0007669"/>
    <property type="project" value="UniProtKB-UniRule"/>
</dbReference>
<comment type="subunit">
    <text evidence="9">Homodimer. Forms a membrane-associated complex with FtsX.</text>
</comment>
<dbReference type="InterPro" id="IPR015854">
    <property type="entry name" value="ABC_transpr_LolD-like"/>
</dbReference>
<evidence type="ECO:0000256" key="7">
    <source>
        <dbReference type="ARBA" id="ARBA00023136"/>
    </source>
</evidence>
<dbReference type="PANTHER" id="PTHR24220:SF470">
    <property type="entry name" value="CELL DIVISION ATP-BINDING PROTEIN FTSE"/>
    <property type="match status" value="1"/>
</dbReference>
<dbReference type="SUPFAM" id="SSF52540">
    <property type="entry name" value="P-loop containing nucleoside triphosphate hydrolases"/>
    <property type="match status" value="1"/>
</dbReference>
<dbReference type="Proteomes" id="UP000886743">
    <property type="component" value="Unassembled WGS sequence"/>
</dbReference>
<accession>A0A9D1NFV2</accession>
<keyword evidence="6 9" id="KW-0067">ATP-binding</keyword>
<evidence type="ECO:0000259" key="10">
    <source>
        <dbReference type="PROSITE" id="PS50893"/>
    </source>
</evidence>
<name>A0A9D1NFV2_9FIRM</name>
<evidence type="ECO:0000256" key="5">
    <source>
        <dbReference type="ARBA" id="ARBA00022741"/>
    </source>
</evidence>
<keyword evidence="7 9" id="KW-0472">Membrane</keyword>
<keyword evidence="8 9" id="KW-0131">Cell cycle</keyword>
<sequence>MIDFDHVTKIYEDGTAALDDITFHIEKGEFVFVVGPSGAGKSTLTRLLMHEELPTSGRITIDGVEVDTLKKRDIPYLRRSIGVVFQDFRLLDDRTVYENIAFAMKVVGATRREIRRQVPTLLSVVGLSHKARLFPTQLSRGEAQRVAVARALANNPPILLADEPTASLPPKTAVEIVELLDEINMRGTTVVMSTHAKDIVDMMQKRVIAIEDGKLVRDEKGGYGFEVK</sequence>
<evidence type="ECO:0000256" key="3">
    <source>
        <dbReference type="ARBA" id="ARBA00022475"/>
    </source>
</evidence>
<comment type="caution">
    <text evidence="11">The sequence shown here is derived from an EMBL/GenBank/DDBJ whole genome shotgun (WGS) entry which is preliminary data.</text>
</comment>
<evidence type="ECO:0000256" key="2">
    <source>
        <dbReference type="ARBA" id="ARBA00020019"/>
    </source>
</evidence>
<dbReference type="GO" id="GO:0016887">
    <property type="term" value="F:ATP hydrolysis activity"/>
    <property type="evidence" value="ECO:0007669"/>
    <property type="project" value="InterPro"/>
</dbReference>
<dbReference type="SMART" id="SM00382">
    <property type="entry name" value="AAA"/>
    <property type="match status" value="1"/>
</dbReference>
<reference evidence="11" key="1">
    <citation type="submission" date="2020-10" db="EMBL/GenBank/DDBJ databases">
        <authorList>
            <person name="Gilroy R."/>
        </authorList>
    </citation>
    <scope>NUCLEOTIDE SEQUENCE</scope>
    <source>
        <strain evidence="11">4920</strain>
    </source>
</reference>
<protein>
    <recommendedName>
        <fullName evidence="2 9">Cell division ATP-binding protein FtsE</fullName>
    </recommendedName>
</protein>
<dbReference type="EMBL" id="DVOF01000027">
    <property type="protein sequence ID" value="HIV02106.1"/>
    <property type="molecule type" value="Genomic_DNA"/>
</dbReference>
<keyword evidence="5 9" id="KW-0547">Nucleotide-binding</keyword>
<dbReference type="FunFam" id="3.40.50.300:FF:000056">
    <property type="entry name" value="Cell division ATP-binding protein FtsE"/>
    <property type="match status" value="1"/>
</dbReference>